<dbReference type="InterPro" id="IPR017853">
    <property type="entry name" value="GH"/>
</dbReference>
<dbReference type="CDD" id="cd02853">
    <property type="entry name" value="E_set_MTHase_like_N"/>
    <property type="match status" value="1"/>
</dbReference>
<keyword evidence="6" id="KW-0963">Cytoplasm</keyword>
<evidence type="ECO:0000256" key="13">
    <source>
        <dbReference type="NCBIfam" id="TIGR02402"/>
    </source>
</evidence>
<dbReference type="PANTHER" id="PTHR43651:SF11">
    <property type="entry name" value="MALTO-OLIGOSYLTREHALOSE TREHALOHYDROLASE"/>
    <property type="match status" value="1"/>
</dbReference>
<dbReference type="Gene3D" id="1.10.10.760">
    <property type="entry name" value="E-set domains of sugar-utilizing enzymes"/>
    <property type="match status" value="1"/>
</dbReference>
<dbReference type="InterPro" id="IPR044901">
    <property type="entry name" value="Trehalose_TreZ_E-set_sf"/>
</dbReference>
<name>A0ABP9FFE1_9ACTN</name>
<comment type="pathway">
    <text evidence="2 14">Glycan biosynthesis; trehalose biosynthesis.</text>
</comment>
<evidence type="ECO:0000256" key="8">
    <source>
        <dbReference type="ARBA" id="ARBA00023277"/>
    </source>
</evidence>
<dbReference type="InterPro" id="IPR014756">
    <property type="entry name" value="Ig_E-set"/>
</dbReference>
<dbReference type="RefSeq" id="WP_345582037.1">
    <property type="nucleotide sequence ID" value="NZ_BAABLV010000027.1"/>
</dbReference>
<dbReference type="SMART" id="SM00642">
    <property type="entry name" value="Aamy"/>
    <property type="match status" value="1"/>
</dbReference>
<dbReference type="Pfam" id="PF00128">
    <property type="entry name" value="Alpha-amylase"/>
    <property type="match status" value="1"/>
</dbReference>
<dbReference type="EC" id="3.2.1.141" evidence="4 13"/>
<sequence>MTRAQVWAPTPGTVELHLGTARHPMHPDPARPGWWVSDVELRHGDRYGFVLDGQGPFPDPRTLSQPDGVHGLSRWVEGPFPAGRSGAGGRGFPILGRVLYELHVGTFTDEGTLDAAIDRLDHLVDLGVDAVELMPLASFAGDRGWGYDGVAPWSVHAAYGDQEALVRFVDAAHERGLGVVLDVVHNHLGPEGNHLAKFGPYFTDRHTTPWGDAVNLDDVSADEVRAYFIGSARYFLVDVGVDGLRLDAVHALKDDSPRHFLAELSDGVAQWERETGRTMTLIAESDLNRAEMVSPVGSSPGAMGMDAQWADDVHHALHAYFSGETQGYYVDYGSAEALAKALTRVFVRDGGVSQFRGVPWGAPVDPESPHYDGHSFVVCLQNHDQVGNRATGDRFHMHAGHAAQAAAAALYLLGPSTPMLFMGEEWAASSPFPFFSDLGPELAPFVTEGRAREFRDMGWSDPTPDPQAEETFTSAKLRWDERTDAEHGRMLEWYRTLLRLRREHPELRSPDLAGVEVEILDDGGMLMRRGPFTVEVGRTPWSGSDLLWRETGPAHRP</sequence>
<comment type="similarity">
    <text evidence="3 14">Belongs to the glycosyl hydrolase 13 family.</text>
</comment>
<evidence type="ECO:0000256" key="3">
    <source>
        <dbReference type="ARBA" id="ARBA00008061"/>
    </source>
</evidence>
<comment type="subcellular location">
    <subcellularLocation>
        <location evidence="1">Cytoplasm</location>
    </subcellularLocation>
</comment>
<dbReference type="SUPFAM" id="SSF51445">
    <property type="entry name" value="(Trans)glycosidases"/>
    <property type="match status" value="1"/>
</dbReference>
<evidence type="ECO:0000256" key="9">
    <source>
        <dbReference type="ARBA" id="ARBA00023295"/>
    </source>
</evidence>
<comment type="catalytic activity">
    <reaction evidence="12 14">
        <text>hydrolysis of (1-&gt;4)-alpha-D-glucosidic linkage in 4-alpha-D-[(1-&gt;4)-alpha-D-glucanosyl]n trehalose to yield trehalose and (1-&gt;4)-alpha-D-glucan.</text>
        <dbReference type="EC" id="3.2.1.141"/>
    </reaction>
</comment>
<keyword evidence="7 14" id="KW-0378">Hydrolase</keyword>
<evidence type="ECO:0000256" key="14">
    <source>
        <dbReference type="PIRNR" id="PIRNR006337"/>
    </source>
</evidence>
<dbReference type="CDD" id="cd11325">
    <property type="entry name" value="AmyAc_GTHase"/>
    <property type="match status" value="1"/>
</dbReference>
<evidence type="ECO:0000256" key="12">
    <source>
        <dbReference type="ARBA" id="ARBA00034013"/>
    </source>
</evidence>
<evidence type="ECO:0000256" key="11">
    <source>
        <dbReference type="ARBA" id="ARBA00033284"/>
    </source>
</evidence>
<evidence type="ECO:0000313" key="17">
    <source>
        <dbReference type="Proteomes" id="UP001501521"/>
    </source>
</evidence>
<gene>
    <name evidence="16" type="primary">treZ</name>
    <name evidence="16" type="ORF">GCM10025789_17920</name>
</gene>
<accession>A0ABP9FFE1</accession>
<dbReference type="InterPro" id="IPR006047">
    <property type="entry name" value="GH13_cat_dom"/>
</dbReference>
<evidence type="ECO:0000256" key="5">
    <source>
        <dbReference type="ARBA" id="ARBA00015938"/>
    </source>
</evidence>
<dbReference type="PANTHER" id="PTHR43651">
    <property type="entry name" value="1,4-ALPHA-GLUCAN-BRANCHING ENZYME"/>
    <property type="match status" value="1"/>
</dbReference>
<evidence type="ECO:0000256" key="10">
    <source>
        <dbReference type="ARBA" id="ARBA00032057"/>
    </source>
</evidence>
<dbReference type="NCBIfam" id="TIGR02402">
    <property type="entry name" value="trehalose_TreZ"/>
    <property type="match status" value="1"/>
</dbReference>
<evidence type="ECO:0000256" key="4">
    <source>
        <dbReference type="ARBA" id="ARBA00012268"/>
    </source>
</evidence>
<evidence type="ECO:0000259" key="15">
    <source>
        <dbReference type="SMART" id="SM00642"/>
    </source>
</evidence>
<evidence type="ECO:0000313" key="16">
    <source>
        <dbReference type="EMBL" id="GAA4900001.1"/>
    </source>
</evidence>
<comment type="caution">
    <text evidence="16">The sequence shown here is derived from an EMBL/GenBank/DDBJ whole genome shotgun (WGS) entry which is preliminary data.</text>
</comment>
<keyword evidence="8" id="KW-0119">Carbohydrate metabolism</keyword>
<reference evidence="17" key="1">
    <citation type="journal article" date="2019" name="Int. J. Syst. Evol. Microbiol.">
        <title>The Global Catalogue of Microorganisms (GCM) 10K type strain sequencing project: providing services to taxonomists for standard genome sequencing and annotation.</title>
        <authorList>
            <consortium name="The Broad Institute Genomics Platform"/>
            <consortium name="The Broad Institute Genome Sequencing Center for Infectious Disease"/>
            <person name="Wu L."/>
            <person name="Ma J."/>
        </authorList>
    </citation>
    <scope>NUCLEOTIDE SEQUENCE [LARGE SCALE GENOMIC DNA]</scope>
    <source>
        <strain evidence="17">JCM 19125</strain>
    </source>
</reference>
<organism evidence="16 17">
    <name type="scientific">Tessaracoccus lubricantis</name>
    <dbReference type="NCBI Taxonomy" id="545543"/>
    <lineage>
        <taxon>Bacteria</taxon>
        <taxon>Bacillati</taxon>
        <taxon>Actinomycetota</taxon>
        <taxon>Actinomycetes</taxon>
        <taxon>Propionibacteriales</taxon>
        <taxon>Propionibacteriaceae</taxon>
        <taxon>Tessaracoccus</taxon>
    </lineage>
</organism>
<dbReference type="InterPro" id="IPR013783">
    <property type="entry name" value="Ig-like_fold"/>
</dbReference>
<dbReference type="SUPFAM" id="SSF81296">
    <property type="entry name" value="E set domains"/>
    <property type="match status" value="1"/>
</dbReference>
<feature type="domain" description="Glycosyl hydrolase family 13 catalytic" evidence="15">
    <location>
        <begin position="101"/>
        <end position="478"/>
    </location>
</feature>
<protein>
    <recommendedName>
        <fullName evidence="5 13">Malto-oligosyltrehalose trehalohydrolase</fullName>
        <shortName evidence="14">MTHase</shortName>
        <ecNumber evidence="4 13">3.2.1.141</ecNumber>
    </recommendedName>
    <alternativeName>
        <fullName evidence="11 14">4-alpha-D-((1-&gt;4)-alpha-D-glucano)trehalose trehalohydrolase</fullName>
    </alternativeName>
    <alternativeName>
        <fullName evidence="10 14">Maltooligosyl trehalose trehalohydrolase</fullName>
    </alternativeName>
</protein>
<dbReference type="InterPro" id="IPR012768">
    <property type="entry name" value="Trehalose_TreZ"/>
</dbReference>
<evidence type="ECO:0000256" key="2">
    <source>
        <dbReference type="ARBA" id="ARBA00005199"/>
    </source>
</evidence>
<evidence type="ECO:0000256" key="1">
    <source>
        <dbReference type="ARBA" id="ARBA00004496"/>
    </source>
</evidence>
<dbReference type="Gene3D" id="3.20.20.80">
    <property type="entry name" value="Glycosidases"/>
    <property type="match status" value="1"/>
</dbReference>
<proteinExistence type="inferred from homology"/>
<dbReference type="Proteomes" id="UP001501521">
    <property type="component" value="Unassembled WGS sequence"/>
</dbReference>
<keyword evidence="17" id="KW-1185">Reference proteome</keyword>
<keyword evidence="9 14" id="KW-0326">Glycosidase</keyword>
<evidence type="ECO:0000256" key="6">
    <source>
        <dbReference type="ARBA" id="ARBA00022490"/>
    </source>
</evidence>
<evidence type="ECO:0000256" key="7">
    <source>
        <dbReference type="ARBA" id="ARBA00022801"/>
    </source>
</evidence>
<dbReference type="PIRSF" id="PIRSF006337">
    <property type="entry name" value="Trehalose_TreZ"/>
    <property type="match status" value="1"/>
</dbReference>
<dbReference type="Gene3D" id="2.60.40.10">
    <property type="entry name" value="Immunoglobulins"/>
    <property type="match status" value="1"/>
</dbReference>
<dbReference type="EMBL" id="BAABLV010000027">
    <property type="protein sequence ID" value="GAA4900001.1"/>
    <property type="molecule type" value="Genomic_DNA"/>
</dbReference>